<organism evidence="3 4">
    <name type="scientific">Pseudoneobacillus rhizosphaerae</name>
    <dbReference type="NCBI Taxonomy" id="2880968"/>
    <lineage>
        <taxon>Bacteria</taxon>
        <taxon>Bacillati</taxon>
        <taxon>Bacillota</taxon>
        <taxon>Bacilli</taxon>
        <taxon>Bacillales</taxon>
        <taxon>Bacillaceae</taxon>
        <taxon>Pseudoneobacillus</taxon>
    </lineage>
</organism>
<dbReference type="EMBL" id="CAKJTG010000025">
    <property type="protein sequence ID" value="CAG9609888.1"/>
    <property type="molecule type" value="Genomic_DNA"/>
</dbReference>
<feature type="domain" description="D-alanyl-D-alanine carboxypeptidase-like core" evidence="2">
    <location>
        <begin position="130"/>
        <end position="258"/>
    </location>
</feature>
<gene>
    <name evidence="3" type="primary">yodJ</name>
    <name evidence="3" type="ORF">NEOCIP111885_03631</name>
</gene>
<dbReference type="InterPro" id="IPR009045">
    <property type="entry name" value="Zn_M74/Hedgehog-like"/>
</dbReference>
<dbReference type="AlphaFoldDB" id="A0A9C7LCF2"/>
<dbReference type="Gene3D" id="3.30.1380.10">
    <property type="match status" value="1"/>
</dbReference>
<accession>A0A9C7LCF2</accession>
<keyword evidence="3" id="KW-0378">Hydrolase</keyword>
<dbReference type="RefSeq" id="WP_230498121.1">
    <property type="nucleotide sequence ID" value="NZ_CAKJTG010000025.1"/>
</dbReference>
<name>A0A9C7LCF2_9BACI</name>
<reference evidence="3" key="1">
    <citation type="submission" date="2021-10" db="EMBL/GenBank/DDBJ databases">
        <authorList>
            <person name="Criscuolo A."/>
        </authorList>
    </citation>
    <scope>NUCLEOTIDE SEQUENCE</scope>
    <source>
        <strain evidence="3">CIP111885</strain>
    </source>
</reference>
<dbReference type="PANTHER" id="PTHR34385:SF1">
    <property type="entry name" value="PEPTIDOGLYCAN L-ALANYL-D-GLUTAMATE ENDOPEPTIDASE CWLK"/>
    <property type="match status" value="1"/>
</dbReference>
<dbReference type="InterPro" id="IPR058193">
    <property type="entry name" value="VanY/YodJ_core_dom"/>
</dbReference>
<evidence type="ECO:0000313" key="3">
    <source>
        <dbReference type="EMBL" id="CAG9609888.1"/>
    </source>
</evidence>
<keyword evidence="3" id="KW-0645">Protease</keyword>
<dbReference type="SUPFAM" id="SSF55166">
    <property type="entry name" value="Hedgehog/DD-peptidase"/>
    <property type="match status" value="1"/>
</dbReference>
<proteinExistence type="predicted"/>
<dbReference type="InterPro" id="IPR052179">
    <property type="entry name" value="DD-CPase-like"/>
</dbReference>
<comment type="caution">
    <text evidence="3">The sequence shown here is derived from an EMBL/GenBank/DDBJ whole genome shotgun (WGS) entry which is preliminary data.</text>
</comment>
<dbReference type="Proteomes" id="UP000789845">
    <property type="component" value="Unassembled WGS sequence"/>
</dbReference>
<sequence>MKKLILLGVMSTLFLTTACARSETIFDKVPFLKNIVQNDKNGQAVEEPIEENPIEQKNDDLNSQSKQEITLNDIFFNQIKEVNGQKIILNPDNTMALVNKQFGLPETFLPSDLVRPKVNFSFGNQKIDKSLMRKEAAVALEKMFKEAVRNGIELFAVSGYRSYDYQESLFHAEVDKVGLDKAVEAVAVPGQSEHQTGLAMDISSRAENMLLTAEFGNSKEGKWLTENAHRFGFILRYPKGKESITGYQYEAWHFRYIGINAATIIHENKWTLEEYFQIVKKV</sequence>
<dbReference type="EC" id="3.4.-.-" evidence="3"/>
<dbReference type="GO" id="GO:0006508">
    <property type="term" value="P:proteolysis"/>
    <property type="evidence" value="ECO:0007669"/>
    <property type="project" value="InterPro"/>
</dbReference>
<dbReference type="PANTHER" id="PTHR34385">
    <property type="entry name" value="D-ALANYL-D-ALANINE CARBOXYPEPTIDASE"/>
    <property type="match status" value="1"/>
</dbReference>
<evidence type="ECO:0000313" key="4">
    <source>
        <dbReference type="Proteomes" id="UP000789845"/>
    </source>
</evidence>
<dbReference type="InterPro" id="IPR003709">
    <property type="entry name" value="VanY-like_core_dom"/>
</dbReference>
<feature type="chain" id="PRO_5038690836" evidence="1">
    <location>
        <begin position="21"/>
        <end position="282"/>
    </location>
</feature>
<dbReference type="PROSITE" id="PS51257">
    <property type="entry name" value="PROKAR_LIPOPROTEIN"/>
    <property type="match status" value="1"/>
</dbReference>
<evidence type="ECO:0000259" key="2">
    <source>
        <dbReference type="Pfam" id="PF02557"/>
    </source>
</evidence>
<keyword evidence="1" id="KW-0732">Signal</keyword>
<feature type="signal peptide" evidence="1">
    <location>
        <begin position="1"/>
        <end position="20"/>
    </location>
</feature>
<keyword evidence="4" id="KW-1185">Reference proteome</keyword>
<protein>
    <submittedName>
        <fullName evidence="3">Carboxypeptidase YodJ</fullName>
        <ecNumber evidence="3">3.4.-.-</ecNumber>
    </submittedName>
</protein>
<dbReference type="Pfam" id="PF02557">
    <property type="entry name" value="VanY"/>
    <property type="match status" value="1"/>
</dbReference>
<keyword evidence="3" id="KW-0121">Carboxypeptidase</keyword>
<evidence type="ECO:0000256" key="1">
    <source>
        <dbReference type="SAM" id="SignalP"/>
    </source>
</evidence>
<dbReference type="GO" id="GO:0004180">
    <property type="term" value="F:carboxypeptidase activity"/>
    <property type="evidence" value="ECO:0007669"/>
    <property type="project" value="UniProtKB-KW"/>
</dbReference>
<dbReference type="CDD" id="cd14852">
    <property type="entry name" value="LD-carboxypeptidase"/>
    <property type="match status" value="1"/>
</dbReference>